<protein>
    <submittedName>
        <fullName evidence="2">Tudor protein</fullName>
    </submittedName>
</protein>
<dbReference type="Gene3D" id="2.40.50.90">
    <property type="match status" value="1"/>
</dbReference>
<proteinExistence type="evidence at transcript level"/>
<dbReference type="SUPFAM" id="SSF63748">
    <property type="entry name" value="Tudor/PWWP/MBT"/>
    <property type="match status" value="1"/>
</dbReference>
<dbReference type="PANTHER" id="PTHR22948:SF72">
    <property type="entry name" value="TUDOR DOMAIN-CONTAINING PROTEIN"/>
    <property type="match status" value="1"/>
</dbReference>
<evidence type="ECO:0000313" key="2">
    <source>
        <dbReference type="EMBL" id="BAF57612.1"/>
    </source>
</evidence>
<dbReference type="PROSITE" id="PS50304">
    <property type="entry name" value="TUDOR"/>
    <property type="match status" value="1"/>
</dbReference>
<sequence>FGTRETLNDEEVVFSIEQYKKNNRYQVAFHLPEKKIYEYSKVSNEEYVGKSSKVTVSHFISPINFYIQFDEAESALALGDIQEKLNLNYNGSHFKNIDGLKINQAVVAPFIVSGSDSELFRAKVLEKRKESPQVHVLFIDYGNDEWVNFETLQNVDSDLVKKSGFAYHCQLNLNIKKEAWSNANEIFSDLIGYTENEQGGFVMEVIRLDGEKLVVDLISPMKGSLTAILEKSGTCVSKLSEPLCNGDNRISKLNGISNEHNSNSNYENYTEQGIIKESRRFRETCMCIGDFIEKIIVLRNSIIKL</sequence>
<dbReference type="InterPro" id="IPR035437">
    <property type="entry name" value="SNase_OB-fold_sf"/>
</dbReference>
<feature type="domain" description="Tudor" evidence="1">
    <location>
        <begin position="99"/>
        <end position="162"/>
    </location>
</feature>
<accession>A4V6J8</accession>
<dbReference type="Pfam" id="PF00567">
    <property type="entry name" value="TUDOR"/>
    <property type="match status" value="1"/>
</dbReference>
<dbReference type="InterPro" id="IPR002999">
    <property type="entry name" value="Tudor"/>
</dbReference>
<name>A4V6J8_DUGJA</name>
<evidence type="ECO:0000259" key="1">
    <source>
        <dbReference type="PROSITE" id="PS50304"/>
    </source>
</evidence>
<dbReference type="Gene3D" id="2.30.30.140">
    <property type="match status" value="1"/>
</dbReference>
<dbReference type="InterPro" id="IPR050621">
    <property type="entry name" value="Tudor_domain_containing"/>
</dbReference>
<dbReference type="EMBL" id="AK248082">
    <property type="protein sequence ID" value="BAF57612.1"/>
    <property type="molecule type" value="mRNA"/>
</dbReference>
<organism evidence="2">
    <name type="scientific">Dugesia japonica</name>
    <name type="common">Planarian</name>
    <dbReference type="NCBI Taxonomy" id="6161"/>
    <lineage>
        <taxon>Eukaryota</taxon>
        <taxon>Metazoa</taxon>
        <taxon>Spiralia</taxon>
        <taxon>Lophotrochozoa</taxon>
        <taxon>Platyhelminthes</taxon>
        <taxon>Rhabditophora</taxon>
        <taxon>Seriata</taxon>
        <taxon>Tricladida</taxon>
        <taxon>Continenticola</taxon>
        <taxon>Geoplanoidea</taxon>
        <taxon>Dugesiidae</taxon>
        <taxon>Dugesia</taxon>
    </lineage>
</organism>
<dbReference type="SMART" id="SM00333">
    <property type="entry name" value="TUDOR"/>
    <property type="match status" value="1"/>
</dbReference>
<dbReference type="AlphaFoldDB" id="A4V6J8"/>
<reference evidence="2" key="1">
    <citation type="submission" date="2007-04" db="EMBL/GenBank/DDBJ databases">
        <title>DjCBC-1, a conserved DEAD box RNA helicase of the RCK/p54/Me31B family, is a component of RNA-protein complexes in planarian stem cells and neurons.</title>
        <authorList>
            <person name="Kashikawa M."/>
            <person name="Shibata N."/>
            <person name="Agata K."/>
        </authorList>
    </citation>
    <scope>NUCLEOTIDE SEQUENCE</scope>
</reference>
<feature type="non-terminal residue" evidence="2">
    <location>
        <position position="1"/>
    </location>
</feature>
<dbReference type="PANTHER" id="PTHR22948">
    <property type="entry name" value="TUDOR DOMAIN CONTAINING PROTEIN"/>
    <property type="match status" value="1"/>
</dbReference>